<dbReference type="Gene3D" id="1.20.5.190">
    <property type="match status" value="2"/>
</dbReference>
<dbReference type="PANTHER" id="PTHR22706:SF1">
    <property type="entry name" value="ASSEMBLY FACTOR FOR SPINDLE MICROTUBULES"/>
    <property type="match status" value="1"/>
</dbReference>
<evidence type="ECO:0000256" key="3">
    <source>
        <dbReference type="ARBA" id="ARBA00022737"/>
    </source>
</evidence>
<keyword evidence="6" id="KW-1185">Reference proteome</keyword>
<dbReference type="Pfam" id="PF00612">
    <property type="entry name" value="IQ"/>
    <property type="match status" value="5"/>
</dbReference>
<evidence type="ECO:0000313" key="5">
    <source>
        <dbReference type="EMBL" id="KXS13535.1"/>
    </source>
</evidence>
<name>A0A139AAN9_GONPJ</name>
<dbReference type="GO" id="GO:0051295">
    <property type="term" value="P:establishment of meiotic spindle localization"/>
    <property type="evidence" value="ECO:0007669"/>
    <property type="project" value="TreeGrafter"/>
</dbReference>
<evidence type="ECO:0000256" key="2">
    <source>
        <dbReference type="ARBA" id="ARBA00022490"/>
    </source>
</evidence>
<dbReference type="SMART" id="SM00015">
    <property type="entry name" value="IQ"/>
    <property type="match status" value="4"/>
</dbReference>
<keyword evidence="4" id="KW-0112">Calmodulin-binding</keyword>
<dbReference type="GO" id="GO:0000922">
    <property type="term" value="C:spindle pole"/>
    <property type="evidence" value="ECO:0007669"/>
    <property type="project" value="TreeGrafter"/>
</dbReference>
<dbReference type="GO" id="GO:0000278">
    <property type="term" value="P:mitotic cell cycle"/>
    <property type="evidence" value="ECO:0007669"/>
    <property type="project" value="TreeGrafter"/>
</dbReference>
<evidence type="ECO:0000256" key="4">
    <source>
        <dbReference type="ARBA" id="ARBA00022860"/>
    </source>
</evidence>
<dbReference type="Proteomes" id="UP000070544">
    <property type="component" value="Unassembled WGS sequence"/>
</dbReference>
<dbReference type="InterPro" id="IPR051185">
    <property type="entry name" value="ASPM"/>
</dbReference>
<sequence>MLSLRYGVVNKGGSGYKIDLVVNFGDSPFVLDLQGQAQPLNRIVEYGVPKTYLGSDAGEKQSRGLDTSTAEDEEEKLQMALEKAFLRNVQTQDSLRSFSQYPPNIYRRSLCATVIQRAWRRHRGRILRQQLRQQQYAAATLIQRLCRRYLRKLRFKKEQACIIIQRNWRRKLFIWVALLRTKYQTSIPQMHHAATRIQRRYRQWALYKNSPVAAMYRRKIEDIIAAVNLICTWWRPIYQKIVERRALQKKHDAATSIQRVWRGHYLRQLLKPELRERLGVLGASIRKHRSDLAKYHGAFVLQRAWRNYQIKRVRSQKIKIRNMAATRIQSLWRGYWIRSHIHLRFSYGESVFLFGISKALKQCNYMLKLFKPTGIVCPKVAIIL</sequence>
<dbReference type="CDD" id="cd23767">
    <property type="entry name" value="IQCD"/>
    <property type="match status" value="1"/>
</dbReference>
<protein>
    <submittedName>
        <fullName evidence="5">Uncharacterized protein</fullName>
    </submittedName>
</protein>
<dbReference type="PANTHER" id="PTHR22706">
    <property type="entry name" value="ASSEMBLY FACTOR FOR SPINDLE MICROTUBULES"/>
    <property type="match status" value="1"/>
</dbReference>
<accession>A0A139AAN9</accession>
<proteinExistence type="predicted"/>
<keyword evidence="2" id="KW-0963">Cytoplasm</keyword>
<dbReference type="PROSITE" id="PS50096">
    <property type="entry name" value="IQ"/>
    <property type="match status" value="2"/>
</dbReference>
<keyword evidence="3" id="KW-0677">Repeat</keyword>
<dbReference type="STRING" id="1344416.A0A139AAN9"/>
<evidence type="ECO:0000313" key="6">
    <source>
        <dbReference type="Proteomes" id="UP000070544"/>
    </source>
</evidence>
<dbReference type="GO" id="GO:0007051">
    <property type="term" value="P:spindle organization"/>
    <property type="evidence" value="ECO:0007669"/>
    <property type="project" value="TreeGrafter"/>
</dbReference>
<dbReference type="GO" id="GO:0005516">
    <property type="term" value="F:calmodulin binding"/>
    <property type="evidence" value="ECO:0007669"/>
    <property type="project" value="UniProtKB-KW"/>
</dbReference>
<comment type="subcellular location">
    <subcellularLocation>
        <location evidence="1">Cytoplasm</location>
    </subcellularLocation>
</comment>
<gene>
    <name evidence="5" type="ORF">M427DRAFT_369481</name>
</gene>
<dbReference type="InterPro" id="IPR000048">
    <property type="entry name" value="IQ_motif_EF-hand-BS"/>
</dbReference>
<reference evidence="5 6" key="1">
    <citation type="journal article" date="2015" name="Genome Biol. Evol.">
        <title>Phylogenomic analyses indicate that early fungi evolved digesting cell walls of algal ancestors of land plants.</title>
        <authorList>
            <person name="Chang Y."/>
            <person name="Wang S."/>
            <person name="Sekimoto S."/>
            <person name="Aerts A.L."/>
            <person name="Choi C."/>
            <person name="Clum A."/>
            <person name="LaButti K.M."/>
            <person name="Lindquist E.A."/>
            <person name="Yee Ngan C."/>
            <person name="Ohm R.A."/>
            <person name="Salamov A.A."/>
            <person name="Grigoriev I.V."/>
            <person name="Spatafora J.W."/>
            <person name="Berbee M.L."/>
        </authorList>
    </citation>
    <scope>NUCLEOTIDE SEQUENCE [LARGE SCALE GENOMIC DNA]</scope>
    <source>
        <strain evidence="5 6">JEL478</strain>
    </source>
</reference>
<dbReference type="GO" id="GO:0005737">
    <property type="term" value="C:cytoplasm"/>
    <property type="evidence" value="ECO:0007669"/>
    <property type="project" value="UniProtKB-SubCell"/>
</dbReference>
<dbReference type="EMBL" id="KQ965777">
    <property type="protein sequence ID" value="KXS13535.1"/>
    <property type="molecule type" value="Genomic_DNA"/>
</dbReference>
<organism evidence="5 6">
    <name type="scientific">Gonapodya prolifera (strain JEL478)</name>
    <name type="common">Monoblepharis prolifera</name>
    <dbReference type="NCBI Taxonomy" id="1344416"/>
    <lineage>
        <taxon>Eukaryota</taxon>
        <taxon>Fungi</taxon>
        <taxon>Fungi incertae sedis</taxon>
        <taxon>Chytridiomycota</taxon>
        <taxon>Chytridiomycota incertae sedis</taxon>
        <taxon>Monoblepharidomycetes</taxon>
        <taxon>Monoblepharidales</taxon>
        <taxon>Gonapodyaceae</taxon>
        <taxon>Gonapodya</taxon>
    </lineage>
</organism>
<dbReference type="AlphaFoldDB" id="A0A139AAN9"/>
<dbReference type="OrthoDB" id="190375at2759"/>
<evidence type="ECO:0000256" key="1">
    <source>
        <dbReference type="ARBA" id="ARBA00004496"/>
    </source>
</evidence>